<feature type="transmembrane region" description="Helical" evidence="1">
    <location>
        <begin position="137"/>
        <end position="155"/>
    </location>
</feature>
<keyword evidence="1" id="KW-0472">Membrane</keyword>
<dbReference type="EMBL" id="LK995485">
    <property type="protein sequence ID" value="CED90817.1"/>
    <property type="molecule type" value="Genomic_DNA"/>
</dbReference>
<feature type="transmembrane region" description="Helical" evidence="1">
    <location>
        <begin position="85"/>
        <end position="104"/>
    </location>
</feature>
<name>A0A1L7RAF4_9ACTO</name>
<evidence type="ECO:0000313" key="2">
    <source>
        <dbReference type="EMBL" id="CED90817.1"/>
    </source>
</evidence>
<protein>
    <recommendedName>
        <fullName evidence="3">DUF1772 domain-containing protein</fullName>
    </recommendedName>
</protein>
<accession>A0A1L7RAF4</accession>
<reference evidence="2" key="1">
    <citation type="submission" date="2014-07" db="EMBL/GenBank/DDBJ databases">
        <authorList>
            <person name="Zhang J.E."/>
            <person name="Yang H."/>
            <person name="Guo J."/>
            <person name="Deng Z."/>
            <person name="Luo H."/>
            <person name="Luo M."/>
            <person name="Zhao B."/>
        </authorList>
    </citation>
    <scope>NUCLEOTIDE SEQUENCE</scope>
    <source>
        <strain evidence="2">AM4</strain>
    </source>
</reference>
<organism evidence="2">
    <name type="scientific">Actinomyces succiniciruminis</name>
    <dbReference type="NCBI Taxonomy" id="1522002"/>
    <lineage>
        <taxon>Bacteria</taxon>
        <taxon>Bacillati</taxon>
        <taxon>Actinomycetota</taxon>
        <taxon>Actinomycetes</taxon>
        <taxon>Actinomycetales</taxon>
        <taxon>Actinomycetaceae</taxon>
        <taxon>Actinomyces</taxon>
    </lineage>
</organism>
<keyword evidence="1" id="KW-0812">Transmembrane</keyword>
<dbReference type="RefSeq" id="WP_244671510.1">
    <property type="nucleotide sequence ID" value="NZ_LK995485.1"/>
</dbReference>
<feature type="transmembrane region" description="Helical" evidence="1">
    <location>
        <begin position="61"/>
        <end position="78"/>
    </location>
</feature>
<dbReference type="AlphaFoldDB" id="A0A1L7RAF4"/>
<sequence length="157" mass="17153">MSIALALHLLAALATAMVAGFLAMYCLTIGGFFSHMVRTGQIEALQRHYAPFRRRTHLKTTYAAAMLLQFFASVAALAASWHTPLIGRVLAVAALPLLLTVHRVTGFTEPEETLVSGRPIADDAAARYLRLNLPLHALYACFYTLAATWLLAELART</sequence>
<keyword evidence="1" id="KW-1133">Transmembrane helix</keyword>
<evidence type="ECO:0000256" key="1">
    <source>
        <dbReference type="SAM" id="Phobius"/>
    </source>
</evidence>
<evidence type="ECO:0008006" key="3">
    <source>
        <dbReference type="Google" id="ProtNLM"/>
    </source>
</evidence>
<proteinExistence type="predicted"/>
<gene>
    <name evidence="2" type="ORF">AAM4_0985</name>
</gene>